<sequence length="444" mass="48726">MSSTVDVSKVNETALIRKLMLRIIPFIMVLYTIAYIDRSVVGFAKLQMSVDIGLTESAYGLGAGLFFLGYFIFEVPSNYVLPKFGPRKWFARILVTWGLVTMATALTPNTTIFYILRFLLGVSEAGFYPGVLYYITLWFPQRHRTRATGMFVMAAPLAFLIMNPLAGWLLDAGWLGLRGWHWMFIICGGAAVIAAIPTLFLLHDTPREAPWISEAEATWIETELEKDKNQLGQVEHKNPLAAMGSKYVWAFAFIFLPTTIGVYGLSFWVPSIVAQFADSGTSIGFYSTIPYLFGILGIWVTSHWASRFKENWIPLTVIFLGAALGTGLAGWVESPAAQLAAMSLAAFCLYSLAGVFWPLPTRYLVGATAAIGIAFINSFGNLGGFIGPYLVGAISDATGSPKNGMYFIAAVLVVGALLTLWIKHLWAGQNPEELTENTETAAIK</sequence>
<keyword evidence="3 6" id="KW-0812">Transmembrane</keyword>
<evidence type="ECO:0000256" key="3">
    <source>
        <dbReference type="ARBA" id="ARBA00022692"/>
    </source>
</evidence>
<dbReference type="FunFam" id="1.20.1250.20:FF:000018">
    <property type="entry name" value="MFS transporter permease"/>
    <property type="match status" value="1"/>
</dbReference>
<dbReference type="RefSeq" id="WP_221884788.1">
    <property type="nucleotide sequence ID" value="NZ_UYIO01000001.1"/>
</dbReference>
<dbReference type="InterPro" id="IPR024671">
    <property type="entry name" value="Atg22-like"/>
</dbReference>
<dbReference type="SUPFAM" id="SSF103473">
    <property type="entry name" value="MFS general substrate transporter"/>
    <property type="match status" value="1"/>
</dbReference>
<dbReference type="PANTHER" id="PTHR43791:SF36">
    <property type="entry name" value="TRANSPORTER, PUTATIVE (AFU_ORTHOLOGUE AFUA_6G08340)-RELATED"/>
    <property type="match status" value="1"/>
</dbReference>
<evidence type="ECO:0000313" key="8">
    <source>
        <dbReference type="EMBL" id="VDG77182.1"/>
    </source>
</evidence>
<dbReference type="PROSITE" id="PS50850">
    <property type="entry name" value="MFS"/>
    <property type="match status" value="1"/>
</dbReference>
<feature type="transmembrane region" description="Helical" evidence="6">
    <location>
        <begin position="147"/>
        <end position="170"/>
    </location>
</feature>
<dbReference type="InterPro" id="IPR011701">
    <property type="entry name" value="MFS"/>
</dbReference>
<reference evidence="8 9" key="1">
    <citation type="submission" date="2018-11" db="EMBL/GenBank/DDBJ databases">
        <authorList>
            <consortium name="Pathogen Informatics"/>
        </authorList>
    </citation>
    <scope>NUCLEOTIDE SEQUENCE [LARGE SCALE GENOMIC DNA]</scope>
    <source>
        <strain evidence="8 9">NCTC10327</strain>
    </source>
</reference>
<evidence type="ECO:0000256" key="1">
    <source>
        <dbReference type="ARBA" id="ARBA00004651"/>
    </source>
</evidence>
<dbReference type="InterPro" id="IPR036259">
    <property type="entry name" value="MFS_trans_sf"/>
</dbReference>
<feature type="transmembrane region" description="Helical" evidence="6">
    <location>
        <begin position="19"/>
        <end position="37"/>
    </location>
</feature>
<feature type="transmembrane region" description="Helical" evidence="6">
    <location>
        <begin position="57"/>
        <end position="77"/>
    </location>
</feature>
<dbReference type="GO" id="GO:0005886">
    <property type="term" value="C:plasma membrane"/>
    <property type="evidence" value="ECO:0007669"/>
    <property type="project" value="UniProtKB-SubCell"/>
</dbReference>
<name>A0A7Z9C930_9ACTO</name>
<feature type="transmembrane region" description="Helical" evidence="6">
    <location>
        <begin position="312"/>
        <end position="332"/>
    </location>
</feature>
<evidence type="ECO:0000256" key="6">
    <source>
        <dbReference type="SAM" id="Phobius"/>
    </source>
</evidence>
<evidence type="ECO:0000256" key="5">
    <source>
        <dbReference type="ARBA" id="ARBA00023136"/>
    </source>
</evidence>
<dbReference type="InterPro" id="IPR020846">
    <property type="entry name" value="MFS_dom"/>
</dbReference>
<evidence type="ECO:0000256" key="4">
    <source>
        <dbReference type="ARBA" id="ARBA00022989"/>
    </source>
</evidence>
<evidence type="ECO:0000259" key="7">
    <source>
        <dbReference type="PROSITE" id="PS50850"/>
    </source>
</evidence>
<feature type="transmembrane region" description="Helical" evidence="6">
    <location>
        <begin position="247"/>
        <end position="269"/>
    </location>
</feature>
<feature type="transmembrane region" description="Helical" evidence="6">
    <location>
        <begin position="112"/>
        <end position="135"/>
    </location>
</feature>
<dbReference type="AlphaFoldDB" id="A0A7Z9C930"/>
<organism evidence="8 9">
    <name type="scientific">Actinobaculum suis</name>
    <dbReference type="NCBI Taxonomy" id="1657"/>
    <lineage>
        <taxon>Bacteria</taxon>
        <taxon>Bacillati</taxon>
        <taxon>Actinomycetota</taxon>
        <taxon>Actinomycetes</taxon>
        <taxon>Actinomycetales</taxon>
        <taxon>Actinomycetaceae</taxon>
        <taxon>Actinobaculum</taxon>
    </lineage>
</organism>
<dbReference type="Pfam" id="PF07690">
    <property type="entry name" value="MFS_1"/>
    <property type="match status" value="1"/>
</dbReference>
<evidence type="ECO:0000313" key="9">
    <source>
        <dbReference type="Proteomes" id="UP000269974"/>
    </source>
</evidence>
<dbReference type="GO" id="GO:0022857">
    <property type="term" value="F:transmembrane transporter activity"/>
    <property type="evidence" value="ECO:0007669"/>
    <property type="project" value="InterPro"/>
</dbReference>
<feature type="transmembrane region" description="Helical" evidence="6">
    <location>
        <begin position="281"/>
        <end position="300"/>
    </location>
</feature>
<dbReference type="Gene3D" id="1.20.1250.20">
    <property type="entry name" value="MFS general substrate transporter like domains"/>
    <property type="match status" value="2"/>
</dbReference>
<feature type="transmembrane region" description="Helical" evidence="6">
    <location>
        <begin position="338"/>
        <end position="357"/>
    </location>
</feature>
<dbReference type="Proteomes" id="UP000269974">
    <property type="component" value="Unassembled WGS sequence"/>
</dbReference>
<accession>A0A7Z9C930</accession>
<keyword evidence="2" id="KW-0813">Transport</keyword>
<gene>
    <name evidence="8" type="primary">rhmT_2</name>
    <name evidence="8" type="ORF">NCTC10327_01800</name>
</gene>
<protein>
    <submittedName>
        <fullName evidence="8">Major facilitator family transporter</fullName>
    </submittedName>
</protein>
<feature type="transmembrane region" description="Helical" evidence="6">
    <location>
        <begin position="364"/>
        <end position="391"/>
    </location>
</feature>
<keyword evidence="4 6" id="KW-1133">Transmembrane helix</keyword>
<feature type="transmembrane region" description="Helical" evidence="6">
    <location>
        <begin position="182"/>
        <end position="202"/>
    </location>
</feature>
<feature type="transmembrane region" description="Helical" evidence="6">
    <location>
        <begin position="89"/>
        <end position="106"/>
    </location>
</feature>
<feature type="domain" description="Major facilitator superfamily (MFS) profile" evidence="7">
    <location>
        <begin position="23"/>
        <end position="427"/>
    </location>
</feature>
<dbReference type="Pfam" id="PF11700">
    <property type="entry name" value="ATG22"/>
    <property type="match status" value="1"/>
</dbReference>
<proteinExistence type="predicted"/>
<feature type="transmembrane region" description="Helical" evidence="6">
    <location>
        <begin position="403"/>
        <end position="422"/>
    </location>
</feature>
<keyword evidence="5 6" id="KW-0472">Membrane</keyword>
<dbReference type="PANTHER" id="PTHR43791">
    <property type="entry name" value="PERMEASE-RELATED"/>
    <property type="match status" value="1"/>
</dbReference>
<comment type="caution">
    <text evidence="8">The sequence shown here is derived from an EMBL/GenBank/DDBJ whole genome shotgun (WGS) entry which is preliminary data.</text>
</comment>
<dbReference type="EMBL" id="UYIO01000001">
    <property type="protein sequence ID" value="VDG77182.1"/>
    <property type="molecule type" value="Genomic_DNA"/>
</dbReference>
<evidence type="ECO:0000256" key="2">
    <source>
        <dbReference type="ARBA" id="ARBA00022448"/>
    </source>
</evidence>
<dbReference type="CDD" id="cd17319">
    <property type="entry name" value="MFS_ExuT_GudP_like"/>
    <property type="match status" value="1"/>
</dbReference>
<comment type="subcellular location">
    <subcellularLocation>
        <location evidence="1">Cell membrane</location>
        <topology evidence="1">Multi-pass membrane protein</topology>
    </subcellularLocation>
</comment>